<organism evidence="1">
    <name type="scientific">Arion vulgaris</name>
    <dbReference type="NCBI Taxonomy" id="1028688"/>
    <lineage>
        <taxon>Eukaryota</taxon>
        <taxon>Metazoa</taxon>
        <taxon>Spiralia</taxon>
        <taxon>Lophotrochozoa</taxon>
        <taxon>Mollusca</taxon>
        <taxon>Gastropoda</taxon>
        <taxon>Heterobranchia</taxon>
        <taxon>Euthyneura</taxon>
        <taxon>Panpulmonata</taxon>
        <taxon>Eupulmonata</taxon>
        <taxon>Stylommatophora</taxon>
        <taxon>Helicina</taxon>
        <taxon>Arionoidea</taxon>
        <taxon>Arionidae</taxon>
        <taxon>Arion</taxon>
    </lineage>
</organism>
<dbReference type="EMBL" id="HACG01017335">
    <property type="protein sequence ID" value="CEK64200.1"/>
    <property type="molecule type" value="Transcribed_RNA"/>
</dbReference>
<gene>
    <name evidence="1" type="primary">ORF50937</name>
</gene>
<proteinExistence type="predicted"/>
<protein>
    <submittedName>
        <fullName evidence="1">Uncharacterized protein</fullName>
    </submittedName>
</protein>
<evidence type="ECO:0000313" key="1">
    <source>
        <dbReference type="EMBL" id="CEK64200.1"/>
    </source>
</evidence>
<sequence length="59" mass="6932">MSTYIAYPHLIESTRTVATFISPEVEENTPVWKGTLIKRKEGFHAKFSQKRHTRRHGYV</sequence>
<name>A0A0B6Z8Z4_9EUPU</name>
<dbReference type="AlphaFoldDB" id="A0A0B6Z8Z4"/>
<accession>A0A0B6Z8Z4</accession>
<reference evidence="1" key="1">
    <citation type="submission" date="2014-12" db="EMBL/GenBank/DDBJ databases">
        <title>Insight into the proteome of Arion vulgaris.</title>
        <authorList>
            <person name="Aradska J."/>
            <person name="Bulat T."/>
            <person name="Smidak R."/>
            <person name="Sarate P."/>
            <person name="Gangsoo J."/>
            <person name="Sialana F."/>
            <person name="Bilban M."/>
            <person name="Lubec G."/>
        </authorList>
    </citation>
    <scope>NUCLEOTIDE SEQUENCE</scope>
    <source>
        <tissue evidence="1">Skin</tissue>
    </source>
</reference>